<dbReference type="AlphaFoldDB" id="A0A853CZH4"/>
<protein>
    <recommendedName>
        <fullName evidence="3">Peroxide stress protein YaaA</fullName>
    </recommendedName>
</protein>
<dbReference type="Proteomes" id="UP000578352">
    <property type="component" value="Unassembled WGS sequence"/>
</dbReference>
<dbReference type="GO" id="GO:0033194">
    <property type="term" value="P:response to hydroperoxide"/>
    <property type="evidence" value="ECO:0007669"/>
    <property type="project" value="TreeGrafter"/>
</dbReference>
<gene>
    <name evidence="1" type="ORF">HNR13_002998</name>
</gene>
<name>A0A853CZH4_9MICO</name>
<dbReference type="Pfam" id="PF03883">
    <property type="entry name" value="H2O2_YaaD"/>
    <property type="match status" value="1"/>
</dbReference>
<comment type="caution">
    <text evidence="1">The sequence shown here is derived from an EMBL/GenBank/DDBJ whole genome shotgun (WGS) entry which is preliminary data.</text>
</comment>
<dbReference type="RefSeq" id="WP_179607012.1">
    <property type="nucleotide sequence ID" value="NZ_BAABEH010000001.1"/>
</dbReference>
<accession>A0A853CZH4</accession>
<evidence type="ECO:0000313" key="1">
    <source>
        <dbReference type="EMBL" id="NYJ24711.1"/>
    </source>
</evidence>
<proteinExistence type="predicted"/>
<dbReference type="InterPro" id="IPR005583">
    <property type="entry name" value="YaaA"/>
</dbReference>
<dbReference type="PANTHER" id="PTHR30283:SF4">
    <property type="entry name" value="PEROXIDE STRESS RESISTANCE PROTEIN YAAA"/>
    <property type="match status" value="1"/>
</dbReference>
<dbReference type="EMBL" id="JACCFL010000001">
    <property type="protein sequence ID" value="NYJ24711.1"/>
    <property type="molecule type" value="Genomic_DNA"/>
</dbReference>
<sequence length="266" mass="28372">MLVLLPPSETKRDGGDGVPLALETLGFPALTATRDGVVADAVALSASPEAASRALKLGPKQAHEIERNRALRSAATMPALLRYTGVLYDALDAQSLTPEQWRFASRTVAVQSALLGLVRADDPIPAYRLSFDSRLTPTLKKRWAAACAVQLAAVEGVILDLRSEGYAALGPLPARDHAHYLRVLARDENGTVRALNHFNKQAKGLFARALIEHGEDFGSVDALLAWAAAEGYELTRSTLRPGELDLVVPEIIGVPGKLSAVLRSAG</sequence>
<reference evidence="1 2" key="1">
    <citation type="submission" date="2020-07" db="EMBL/GenBank/DDBJ databases">
        <title>Sequencing the genomes of 1000 actinobacteria strains.</title>
        <authorList>
            <person name="Klenk H.-P."/>
        </authorList>
    </citation>
    <scope>NUCLEOTIDE SEQUENCE [LARGE SCALE GENOMIC DNA]</scope>
    <source>
        <strain evidence="1 2">DSM 15165</strain>
    </source>
</reference>
<dbReference type="GO" id="GO:0005829">
    <property type="term" value="C:cytosol"/>
    <property type="evidence" value="ECO:0007669"/>
    <property type="project" value="TreeGrafter"/>
</dbReference>
<evidence type="ECO:0008006" key="3">
    <source>
        <dbReference type="Google" id="ProtNLM"/>
    </source>
</evidence>
<evidence type="ECO:0000313" key="2">
    <source>
        <dbReference type="Proteomes" id="UP000578352"/>
    </source>
</evidence>
<organism evidence="1 2">
    <name type="scientific">Leifsonia shinshuensis</name>
    <dbReference type="NCBI Taxonomy" id="150026"/>
    <lineage>
        <taxon>Bacteria</taxon>
        <taxon>Bacillati</taxon>
        <taxon>Actinomycetota</taxon>
        <taxon>Actinomycetes</taxon>
        <taxon>Micrococcales</taxon>
        <taxon>Microbacteriaceae</taxon>
        <taxon>Leifsonia</taxon>
    </lineage>
</organism>
<dbReference type="PANTHER" id="PTHR30283">
    <property type="entry name" value="PEROXIDE STRESS RESPONSE PROTEIN YAAA"/>
    <property type="match status" value="1"/>
</dbReference>